<dbReference type="InterPro" id="IPR037012">
    <property type="entry name" value="NanQ/TabA/YiaL_sf"/>
</dbReference>
<dbReference type="Pfam" id="PF04074">
    <property type="entry name" value="DUF386"/>
    <property type="match status" value="1"/>
</dbReference>
<organism evidence="1 2">
    <name type="scientific">Biomaibacter acetigenes</name>
    <dbReference type="NCBI Taxonomy" id="2316383"/>
    <lineage>
        <taxon>Bacteria</taxon>
        <taxon>Bacillati</taxon>
        <taxon>Bacillota</taxon>
        <taxon>Clostridia</taxon>
        <taxon>Thermosediminibacterales</taxon>
        <taxon>Tepidanaerobacteraceae</taxon>
        <taxon>Biomaibacter</taxon>
    </lineage>
</organism>
<reference evidence="1 2" key="1">
    <citation type="submission" date="2018-10" db="EMBL/GenBank/DDBJ databases">
        <authorList>
            <person name="Zhang X."/>
        </authorList>
    </citation>
    <scope>NUCLEOTIDE SEQUENCE [LARGE SCALE GENOMIC DNA]</scope>
    <source>
        <strain evidence="1 2">SK-G1</strain>
    </source>
</reference>
<dbReference type="Gene3D" id="2.60.120.370">
    <property type="entry name" value="YhcH/YjgK/YiaL"/>
    <property type="match status" value="1"/>
</dbReference>
<evidence type="ECO:0000313" key="2">
    <source>
        <dbReference type="Proteomes" id="UP000280960"/>
    </source>
</evidence>
<dbReference type="EMBL" id="CP033169">
    <property type="protein sequence ID" value="AYO29648.1"/>
    <property type="molecule type" value="Genomic_DNA"/>
</dbReference>
<dbReference type="SUPFAM" id="SSF51197">
    <property type="entry name" value="Clavaminate synthase-like"/>
    <property type="match status" value="1"/>
</dbReference>
<dbReference type="PANTHER" id="PTHR34986:SF1">
    <property type="entry name" value="PROTEIN YIAL"/>
    <property type="match status" value="1"/>
</dbReference>
<dbReference type="InterPro" id="IPR004375">
    <property type="entry name" value="NanQ/TabA/YiaL"/>
</dbReference>
<name>A0A3G2R3E0_9FIRM</name>
<gene>
    <name evidence="1" type="ORF">D2962_02635</name>
</gene>
<dbReference type="PANTHER" id="PTHR34986">
    <property type="entry name" value="EVOLVED BETA-GALACTOSIDASE SUBUNIT BETA"/>
    <property type="match status" value="1"/>
</dbReference>
<proteinExistence type="predicted"/>
<dbReference type="AlphaFoldDB" id="A0A3G2R3E0"/>
<evidence type="ECO:0000313" key="1">
    <source>
        <dbReference type="EMBL" id="AYO29648.1"/>
    </source>
</evidence>
<sequence length="98" mass="11512">MFDDTNYKTKPINEGKWEAHRRYVDIQYIMQGKETVGYANVNKLRPFNEYDKTKDIVFLKGSGDFFTISEGYFAIFAPEDAHMPCIAYKEPQFVKKLL</sequence>
<dbReference type="NCBIfam" id="TIGR00022">
    <property type="entry name" value="YhcH/YjgK/YiaL family protein"/>
    <property type="match status" value="1"/>
</dbReference>
<dbReference type="RefSeq" id="WP_122014036.1">
    <property type="nucleotide sequence ID" value="NZ_CP033169.1"/>
</dbReference>
<accession>A0A3G2R3E0</accession>
<keyword evidence="2" id="KW-1185">Reference proteome</keyword>
<dbReference type="KEGG" id="bacg:D2962_02635"/>
<dbReference type="Proteomes" id="UP000280960">
    <property type="component" value="Chromosome"/>
</dbReference>
<dbReference type="GO" id="GO:0005829">
    <property type="term" value="C:cytosol"/>
    <property type="evidence" value="ECO:0007669"/>
    <property type="project" value="TreeGrafter"/>
</dbReference>
<protein>
    <submittedName>
        <fullName evidence="1">DUF386 domain-containing protein</fullName>
    </submittedName>
</protein>